<feature type="domain" description="Dehydrogenase E1 component" evidence="5">
    <location>
        <begin position="49"/>
        <end position="232"/>
    </location>
</feature>
<dbReference type="Proteomes" id="UP000467236">
    <property type="component" value="Chromosome"/>
</dbReference>
<keyword evidence="7" id="KW-1185">Reference proteome</keyword>
<evidence type="ECO:0000259" key="5">
    <source>
        <dbReference type="Pfam" id="PF00676"/>
    </source>
</evidence>
<evidence type="ECO:0000256" key="4">
    <source>
        <dbReference type="ARBA" id="ARBA00023052"/>
    </source>
</evidence>
<comment type="cofactor">
    <cofactor evidence="2">
        <name>thiamine diphosphate</name>
        <dbReference type="ChEBI" id="CHEBI:58937"/>
    </cofactor>
</comment>
<dbReference type="PANTHER" id="PTHR11516:SF60">
    <property type="entry name" value="PYRUVATE DEHYDROGENASE E1 COMPONENT SUBUNIT ALPHA"/>
    <property type="match status" value="1"/>
</dbReference>
<dbReference type="Pfam" id="PF00676">
    <property type="entry name" value="E1_dh"/>
    <property type="match status" value="1"/>
</dbReference>
<reference evidence="6 7" key="1">
    <citation type="journal article" date="2019" name="Emerg. Microbes Infect.">
        <title>Comprehensive subspecies identification of 175 nontuberculous mycobacteria species based on 7547 genomic profiles.</title>
        <authorList>
            <person name="Matsumoto Y."/>
            <person name="Kinjo T."/>
            <person name="Motooka D."/>
            <person name="Nabeya D."/>
            <person name="Jung N."/>
            <person name="Uechi K."/>
            <person name="Horii T."/>
            <person name="Iida T."/>
            <person name="Fujita J."/>
            <person name="Nakamura S."/>
        </authorList>
    </citation>
    <scope>NUCLEOTIDE SEQUENCE [LARGE SCALE GENOMIC DNA]</scope>
    <source>
        <strain evidence="6 7">JCM 14233</strain>
    </source>
</reference>
<proteinExistence type="predicted"/>
<dbReference type="PANTHER" id="PTHR11516">
    <property type="entry name" value="PYRUVATE DEHYDROGENASE E1 COMPONENT, ALPHA SUBUNIT BACTERIAL AND ORGANELLAR"/>
    <property type="match status" value="1"/>
</dbReference>
<keyword evidence="4" id="KW-0786">Thiamine pyrophosphate</keyword>
<dbReference type="RefSeq" id="WP_163663165.1">
    <property type="nucleotide sequence ID" value="NZ_AP022575.1"/>
</dbReference>
<dbReference type="InterPro" id="IPR029061">
    <property type="entry name" value="THDP-binding"/>
</dbReference>
<evidence type="ECO:0000256" key="1">
    <source>
        <dbReference type="ARBA" id="ARBA00001946"/>
    </source>
</evidence>
<evidence type="ECO:0000313" key="7">
    <source>
        <dbReference type="Proteomes" id="UP000467236"/>
    </source>
</evidence>
<keyword evidence="3" id="KW-0560">Oxidoreductase</keyword>
<name>A0A7I7MV66_9MYCO</name>
<protein>
    <submittedName>
        <fullName evidence="6">Dehydrogenase</fullName>
    </submittedName>
</protein>
<evidence type="ECO:0000256" key="2">
    <source>
        <dbReference type="ARBA" id="ARBA00001964"/>
    </source>
</evidence>
<dbReference type="GO" id="GO:0000287">
    <property type="term" value="F:magnesium ion binding"/>
    <property type="evidence" value="ECO:0007669"/>
    <property type="project" value="UniProtKB-ARBA"/>
</dbReference>
<comment type="cofactor">
    <cofactor evidence="1">
        <name>Mg(2+)</name>
        <dbReference type="ChEBI" id="CHEBI:18420"/>
    </cofactor>
</comment>
<dbReference type="InterPro" id="IPR001017">
    <property type="entry name" value="DH_E1"/>
</dbReference>
<sequence>MTCVDESSAALSDQLELHRRMWVLRLLGMAIAELRGDDMIAGSPPVGFGQEAVAVGAGAALREGDVAIATRGPYADLVGLGARLGPTIAPMMGRIGADGGLPAPAPAVKRSPLLAVGHAYLQWLDDAGRVTLCVVADSEVDSADFDQAAKLAVCRRLPVVILVEDIRGACSARRNGCGRETRLYRTAAGYGMPGVSVDGHDVAAVRDRVAQAVERARTGGGPTLIHAITHRTDLCAPDRADDGDRDGRFVDPLIVARRRLMAAGATPARLSEDECAARRLVADAVAVAKSGPVACPPMSG</sequence>
<dbReference type="Gene3D" id="3.40.50.970">
    <property type="match status" value="1"/>
</dbReference>
<dbReference type="InterPro" id="IPR050642">
    <property type="entry name" value="PDH_E1_Alpha_Subunit"/>
</dbReference>
<organism evidence="6 7">
    <name type="scientific">Mycobacterium shinjukuense</name>
    <dbReference type="NCBI Taxonomy" id="398694"/>
    <lineage>
        <taxon>Bacteria</taxon>
        <taxon>Bacillati</taxon>
        <taxon>Actinomycetota</taxon>
        <taxon>Actinomycetes</taxon>
        <taxon>Mycobacteriales</taxon>
        <taxon>Mycobacteriaceae</taxon>
        <taxon>Mycobacterium</taxon>
    </lineage>
</organism>
<accession>A0A7I7MV66</accession>
<evidence type="ECO:0000256" key="3">
    <source>
        <dbReference type="ARBA" id="ARBA00023002"/>
    </source>
</evidence>
<gene>
    <name evidence="6" type="ORF">MSHI_40700</name>
</gene>
<dbReference type="KEGG" id="mshj:MSHI_40700"/>
<dbReference type="GO" id="GO:0006086">
    <property type="term" value="P:pyruvate decarboxylation to acetyl-CoA"/>
    <property type="evidence" value="ECO:0007669"/>
    <property type="project" value="TreeGrafter"/>
</dbReference>
<evidence type="ECO:0000313" key="6">
    <source>
        <dbReference type="EMBL" id="BBX76164.1"/>
    </source>
</evidence>
<dbReference type="AlphaFoldDB" id="A0A7I7MV66"/>
<dbReference type="SUPFAM" id="SSF52518">
    <property type="entry name" value="Thiamin diphosphate-binding fold (THDP-binding)"/>
    <property type="match status" value="1"/>
</dbReference>
<dbReference type="EMBL" id="AP022575">
    <property type="protein sequence ID" value="BBX76164.1"/>
    <property type="molecule type" value="Genomic_DNA"/>
</dbReference>
<dbReference type="GO" id="GO:0004739">
    <property type="term" value="F:pyruvate dehydrogenase (acetyl-transferring) activity"/>
    <property type="evidence" value="ECO:0007669"/>
    <property type="project" value="TreeGrafter"/>
</dbReference>